<dbReference type="EMBL" id="JBHSMU010000019">
    <property type="protein sequence ID" value="MFC5463094.1"/>
    <property type="molecule type" value="Genomic_DNA"/>
</dbReference>
<keyword evidence="3" id="KW-1185">Reference proteome</keyword>
<name>A0ABW0LBD7_9BURK</name>
<dbReference type="InterPro" id="IPR010752">
    <property type="entry name" value="DUF1329"/>
</dbReference>
<evidence type="ECO:0000313" key="2">
    <source>
        <dbReference type="EMBL" id="MFC5463094.1"/>
    </source>
</evidence>
<dbReference type="Gene3D" id="2.50.20.10">
    <property type="entry name" value="Lipoprotein localisation LolA/LolB/LppX"/>
    <property type="match status" value="1"/>
</dbReference>
<sequence>MNHRIRVLAGAVALSISSTVNAAQKPEEIRQLGTSLLPWGAEKAGNAAGTVPAYTGQVKVPAAYDPKKPGIRPDPFADEKPLLLIDAKNMEQHAGRLSPGVMAMMRKYPSFRIDVYPSHRTMVYPKWVQDNSIKNATSCQAVNNNLTLKGCYGGVPFPIPKSGSEVMWNHVVKYSAPESWTGRFQTWVVGGSNAPTLQADQVAAYNSPFFDEKREGPNPEGTDFFQFRADMTGPARRAGEKLLILESTAMGPGGTRVWQYLPGQRRVKLSPDLAYDTPNPQSGGASTMDDARAFAGALDRFDFKLIGKKEMYIPYNTFKMQAGGQCSNAQLMTPKHLNPDCVRWELHRVWVVEGVPKQGVRHIYSKRIMYFDEDAPGAGISDGYDAVGKPYRVNMVFPYPFYEAPAQATDRFASFDLATGTYNEAVGATETGGWYLIGRKPSSYYTSDSLAASGVR</sequence>
<feature type="signal peptide" evidence="1">
    <location>
        <begin position="1"/>
        <end position="22"/>
    </location>
</feature>
<proteinExistence type="predicted"/>
<reference evidence="3" key="1">
    <citation type="journal article" date="2019" name="Int. J. Syst. Evol. Microbiol.">
        <title>The Global Catalogue of Microorganisms (GCM) 10K type strain sequencing project: providing services to taxonomists for standard genome sequencing and annotation.</title>
        <authorList>
            <consortium name="The Broad Institute Genomics Platform"/>
            <consortium name="The Broad Institute Genome Sequencing Center for Infectious Disease"/>
            <person name="Wu L."/>
            <person name="Ma J."/>
        </authorList>
    </citation>
    <scope>NUCLEOTIDE SEQUENCE [LARGE SCALE GENOMIC DNA]</scope>
    <source>
        <strain evidence="3">KACC 12649</strain>
    </source>
</reference>
<comment type="caution">
    <text evidence="2">The sequence shown here is derived from an EMBL/GenBank/DDBJ whole genome shotgun (WGS) entry which is preliminary data.</text>
</comment>
<gene>
    <name evidence="2" type="ORF">ACFPN5_25085</name>
</gene>
<accession>A0ABW0LBD7</accession>
<protein>
    <submittedName>
        <fullName evidence="2">DUF1329 domain-containing protein</fullName>
    </submittedName>
</protein>
<organism evidence="2 3">
    <name type="scientific">Massilia niabensis</name>
    <dbReference type="NCBI Taxonomy" id="544910"/>
    <lineage>
        <taxon>Bacteria</taxon>
        <taxon>Pseudomonadati</taxon>
        <taxon>Pseudomonadota</taxon>
        <taxon>Betaproteobacteria</taxon>
        <taxon>Burkholderiales</taxon>
        <taxon>Oxalobacteraceae</taxon>
        <taxon>Telluria group</taxon>
        <taxon>Massilia</taxon>
    </lineage>
</organism>
<dbReference type="Pfam" id="PF07044">
    <property type="entry name" value="DUF1329"/>
    <property type="match status" value="1"/>
</dbReference>
<evidence type="ECO:0000256" key="1">
    <source>
        <dbReference type="SAM" id="SignalP"/>
    </source>
</evidence>
<dbReference type="Proteomes" id="UP001596050">
    <property type="component" value="Unassembled WGS sequence"/>
</dbReference>
<keyword evidence="1" id="KW-0732">Signal</keyword>
<feature type="chain" id="PRO_5046360277" evidence="1">
    <location>
        <begin position="23"/>
        <end position="456"/>
    </location>
</feature>
<dbReference type="RefSeq" id="WP_379786574.1">
    <property type="nucleotide sequence ID" value="NZ_JBHSMU010000019.1"/>
</dbReference>
<evidence type="ECO:0000313" key="3">
    <source>
        <dbReference type="Proteomes" id="UP001596050"/>
    </source>
</evidence>